<feature type="compositionally biased region" description="Basic and acidic residues" evidence="1">
    <location>
        <begin position="1825"/>
        <end position="1836"/>
    </location>
</feature>
<feature type="compositionally biased region" description="Basic residues" evidence="1">
    <location>
        <begin position="884"/>
        <end position="903"/>
    </location>
</feature>
<feature type="region of interest" description="Disordered" evidence="1">
    <location>
        <begin position="1240"/>
        <end position="1332"/>
    </location>
</feature>
<sequence length="1905" mass="211323">MGHVEELGDVSMDGIPMDDAQPFENDVPMSTGATEQTDVSETGSMSVDDTANAQTTLHATCTGVLTRKESSGNQSTFEGFSIVPEFLGSALVSSDRGVCVPLVSNSFSWSLTTRWMSRTNPSDWLVENATERHAQVVFAPVVDYLLYKNRLMLMEVGDSGDLGEGFDHFLLKPDVMKITNGDTLDSFSKERGPLFGTICTAHLFSQLLDKLIWAYESRKDDGNLMHVICLEDAVPDVLPLELYSTDSSEKTHINSVKSWRDKFQTGTWKSVVATFIDGWKKCRTKWSGDQSRGSHAAPAVDADTKEFLNRMYNASEAQYSQHKVSKAMIRFQDAVLALSSLRLFDLKHELERKQDSTTEKDADKNDFRFYRALLDCIGREATETEKKLDNRFFLRPLLAVAAVGPLCLLDGDHISPKPGSGFNLCSFIQANLMGGAGATLEKLVIEVDLLNLLMDAAVQGPEILHARMDALVDKWSESLGLVEPSPRNTHNLYSEIAAMTLSTTKPKVVQKSQRQLIIRQALQKTFMKPLPRHGFSDVIKREIQSVEEEATKRIESSGQTSIAAVPPSVPVVDSSHASLTAPDRAPISTSPPPSYDTTVLNRTSTDVSQQIEEDAASDASIAPGRLGRDLLNENFGPVASFTHEAGASELPKKRKRSVDSSEPDVDVTVLTKREKLLEQEVNASRQLTTIVDPQLPTPAQNQGVHPLPDCTSPPSRKGADEGHDQSVVAARKVSSEHSVPDDTSGCPRPHEDVQMNEASQVTKQLPPAPGMDHPSPNSIPTPMAVDVHETGQHATTFDDGSESMASDVGHDHDEHIPAKGAADSEGEPEMENSDEDESVETGVSRGIHAERHRRAKSSEAEPEEEKEEEDADDEMHQDLPRTSASKRKKRPTRQSSRIKKKGATKSESANASYDGSRITRTRTERLPGSSVAKSKGMTTRKLLSSSASVLPTSYAWKSVKFKFRDNDHVFDKPMWDRKKADIVVEPNATIDCELFAPKVGRVDEDGKKGIVWEKRQWKFRIPTTRHDVMVDLATVLHSAEQRHKNKSFRLRPQDKLVVYTEDEWACMSDADQRSVFAVANVQVKNDPSSASHPFAIFPRIKEWNKAQIARYIDIYAFRFMQEQAWASDFVRSRTTHPIQPIERYKLIDNGKHSAFYSKVKECDLLGPTFLRDVSSDERNDTKETGDVHVSESNTVEEIKPRQDVTLADCRNSPNVRLRCATIDMWLEDKFEHDALENARKASSSVTSPPPASCSDRQSKGIPSVENGTEDTVSQPEIPPSRIDNQPAHAPSAEKKTDDSVSEPENLPSRSDDQPTDAPSAENATEDTVSQPEIPSFASDVLPADVASAEKETDVSVPEPEILASRSVNNFLDIPLSGAAEFASPERGLNPFPNLTTSNSPHHPLVSDIPSDDFKWGLLASEGATSDAHEDASGFGTYVQPVLGHKLWCFAVADSEEPEACVIDSDAEDALREKVAELRGLKRSGGKVEVVDAPPPTRKIGSERYRPFLSPTSGYDITALRWVAVVLEEGDTFFMQPGTPHFVISSKDCLAVGGHFYCPSTLDRTLMALVFERYAAQLITNTVHTKCGALFMRMLCYVSSAMERFGDKDAPWLPDARELAHIIVITSYLDQLAPFEHVDATDDIDPDSEDEGIELPESRKPSNTKIEKEEESIIVETSECGMVTIYPDNIPDTWQKTEEFIHDFRFVTLVLIPEIMLHAHALLPTLVREVIMAENRLLKYGMAFDEQMAKNKNKPATFERPDFLADMIEALGSAEDHSYRTEYDDTYDDAYYGFELSYPEHVQNRSDIPTDVDEEEEEEEEEEYMQEAHAEDAKTAEEDVPIANDEAEHGDKLDEGTDDEQQEHLKTAEGNISIANDEEDISIADDEADPADEMNEGTDDEQQEHA</sequence>
<feature type="compositionally biased region" description="Polar residues" evidence="1">
    <location>
        <begin position="694"/>
        <end position="703"/>
    </location>
</feature>
<dbReference type="InParanoid" id="A0A0H2S514"/>
<gene>
    <name evidence="3" type="ORF">SCHPADRAFT_941633</name>
</gene>
<feature type="compositionally biased region" description="Basic and acidic residues" evidence="1">
    <location>
        <begin position="1655"/>
        <end position="1667"/>
    </location>
</feature>
<dbReference type="OrthoDB" id="3062275at2759"/>
<feature type="compositionally biased region" description="Polar residues" evidence="1">
    <location>
        <begin position="31"/>
        <end position="45"/>
    </location>
</feature>
<accession>A0A0H2S514</accession>
<feature type="compositionally biased region" description="Acidic residues" evidence="1">
    <location>
        <begin position="824"/>
        <end position="839"/>
    </location>
</feature>
<feature type="region of interest" description="Disordered" evidence="1">
    <location>
        <begin position="1801"/>
        <end position="1905"/>
    </location>
</feature>
<dbReference type="EMBL" id="KQ085988">
    <property type="protein sequence ID" value="KLO11986.1"/>
    <property type="molecule type" value="Genomic_DNA"/>
</dbReference>
<dbReference type="Gene3D" id="2.60.120.650">
    <property type="entry name" value="Cupin"/>
    <property type="match status" value="1"/>
</dbReference>
<evidence type="ECO:0000313" key="3">
    <source>
        <dbReference type="EMBL" id="KLO11986.1"/>
    </source>
</evidence>
<reference evidence="3 4" key="1">
    <citation type="submission" date="2015-04" db="EMBL/GenBank/DDBJ databases">
        <title>Complete genome sequence of Schizopora paradoxa KUC8140, a cosmopolitan wood degrader in East Asia.</title>
        <authorList>
            <consortium name="DOE Joint Genome Institute"/>
            <person name="Min B."/>
            <person name="Park H."/>
            <person name="Jang Y."/>
            <person name="Kim J.-J."/>
            <person name="Kim K.H."/>
            <person name="Pangilinan J."/>
            <person name="Lipzen A."/>
            <person name="Riley R."/>
            <person name="Grigoriev I.V."/>
            <person name="Spatafora J.W."/>
            <person name="Choi I.-G."/>
        </authorList>
    </citation>
    <scope>NUCLEOTIDE SEQUENCE [LARGE SCALE GENOMIC DNA]</scope>
    <source>
        <strain evidence="3 4">KUC8140</strain>
    </source>
</reference>
<dbReference type="Proteomes" id="UP000053477">
    <property type="component" value="Unassembled WGS sequence"/>
</dbReference>
<protein>
    <recommendedName>
        <fullName evidence="2">JmjC domain-containing protein</fullName>
    </recommendedName>
</protein>
<feature type="compositionally biased region" description="Acidic residues" evidence="1">
    <location>
        <begin position="1640"/>
        <end position="1653"/>
    </location>
</feature>
<feature type="compositionally biased region" description="Polar residues" evidence="1">
    <location>
        <begin position="595"/>
        <end position="608"/>
    </location>
</feature>
<feature type="compositionally biased region" description="Acidic residues" evidence="1">
    <location>
        <begin position="1809"/>
        <end position="1824"/>
    </location>
</feature>
<feature type="compositionally biased region" description="Basic and acidic residues" evidence="1">
    <location>
        <begin position="808"/>
        <end position="817"/>
    </location>
</feature>
<dbReference type="STRING" id="27342.A0A0H2S514"/>
<feature type="region of interest" description="Disordered" evidence="1">
    <location>
        <begin position="1640"/>
        <end position="1668"/>
    </location>
</feature>
<feature type="compositionally biased region" description="Low complexity" evidence="1">
    <location>
        <begin position="563"/>
        <end position="578"/>
    </location>
</feature>
<organism evidence="3 4">
    <name type="scientific">Schizopora paradoxa</name>
    <dbReference type="NCBI Taxonomy" id="27342"/>
    <lineage>
        <taxon>Eukaryota</taxon>
        <taxon>Fungi</taxon>
        <taxon>Dikarya</taxon>
        <taxon>Basidiomycota</taxon>
        <taxon>Agaricomycotina</taxon>
        <taxon>Agaricomycetes</taxon>
        <taxon>Hymenochaetales</taxon>
        <taxon>Schizoporaceae</taxon>
        <taxon>Schizopora</taxon>
    </lineage>
</organism>
<feature type="compositionally biased region" description="Acidic residues" evidence="1">
    <location>
        <begin position="1875"/>
        <end position="1905"/>
    </location>
</feature>
<dbReference type="SUPFAM" id="SSF51197">
    <property type="entry name" value="Clavaminate synthase-like"/>
    <property type="match status" value="1"/>
</dbReference>
<evidence type="ECO:0000259" key="2">
    <source>
        <dbReference type="PROSITE" id="PS51184"/>
    </source>
</evidence>
<dbReference type="PROSITE" id="PS51184">
    <property type="entry name" value="JMJC"/>
    <property type="match status" value="1"/>
</dbReference>
<keyword evidence="4" id="KW-1185">Reference proteome</keyword>
<feature type="region of interest" description="Disordered" evidence="1">
    <location>
        <begin position="1174"/>
        <end position="1193"/>
    </location>
</feature>
<proteinExistence type="predicted"/>
<evidence type="ECO:0000256" key="1">
    <source>
        <dbReference type="SAM" id="MobiDB-lite"/>
    </source>
</evidence>
<evidence type="ECO:0000313" key="4">
    <source>
        <dbReference type="Proteomes" id="UP000053477"/>
    </source>
</evidence>
<feature type="domain" description="JmjC" evidence="2">
    <location>
        <begin position="1380"/>
        <end position="1572"/>
    </location>
</feature>
<feature type="region of interest" description="Disordered" evidence="1">
    <location>
        <begin position="551"/>
        <end position="608"/>
    </location>
</feature>
<feature type="region of interest" description="Disordered" evidence="1">
    <location>
        <begin position="1"/>
        <end position="45"/>
    </location>
</feature>
<name>A0A0H2S514_9AGAM</name>
<feature type="region of interest" description="Disordered" evidence="1">
    <location>
        <begin position="694"/>
        <end position="937"/>
    </location>
</feature>
<feature type="compositionally biased region" description="Basic and acidic residues" evidence="1">
    <location>
        <begin position="1845"/>
        <end position="1854"/>
    </location>
</feature>
<dbReference type="InterPro" id="IPR003347">
    <property type="entry name" value="JmjC_dom"/>
</dbReference>
<feature type="compositionally biased region" description="Basic and acidic residues" evidence="1">
    <location>
        <begin position="1174"/>
        <end position="1189"/>
    </location>
</feature>
<feature type="compositionally biased region" description="Polar residues" evidence="1">
    <location>
        <begin position="1265"/>
        <end position="1274"/>
    </location>
</feature>
<feature type="compositionally biased region" description="Polar residues" evidence="1">
    <location>
        <begin position="1321"/>
        <end position="1332"/>
    </location>
</feature>
<feature type="compositionally biased region" description="Acidic residues" evidence="1">
    <location>
        <begin position="860"/>
        <end position="873"/>
    </location>
</feature>